<evidence type="ECO:0000313" key="9">
    <source>
        <dbReference type="EMBL" id="MFB0834137.1"/>
    </source>
</evidence>
<dbReference type="Proteomes" id="UP001575652">
    <property type="component" value="Unassembled WGS sequence"/>
</dbReference>
<keyword evidence="10" id="KW-1185">Reference proteome</keyword>
<organism evidence="9 10">
    <name type="scientific">Arthrobacter halodurans</name>
    <dbReference type="NCBI Taxonomy" id="516699"/>
    <lineage>
        <taxon>Bacteria</taxon>
        <taxon>Bacillati</taxon>
        <taxon>Actinomycetota</taxon>
        <taxon>Actinomycetes</taxon>
        <taxon>Micrococcales</taxon>
        <taxon>Micrococcaceae</taxon>
        <taxon>Arthrobacter</taxon>
    </lineage>
</organism>
<dbReference type="InterPro" id="IPR005115">
    <property type="entry name" value="Gly_transporter"/>
</dbReference>
<feature type="domain" description="Glycine transporter" evidence="8">
    <location>
        <begin position="39"/>
        <end position="113"/>
    </location>
</feature>
<evidence type="ECO:0000256" key="7">
    <source>
        <dbReference type="SAM" id="Phobius"/>
    </source>
</evidence>
<keyword evidence="6 7" id="KW-0472">Membrane</keyword>
<comment type="subcellular location">
    <subcellularLocation>
        <location evidence="1">Cell membrane</location>
        <topology evidence="1">Multi-pass membrane protein</topology>
    </subcellularLocation>
</comment>
<accession>A0ABV4ULA8</accession>
<evidence type="ECO:0000256" key="3">
    <source>
        <dbReference type="ARBA" id="ARBA00022475"/>
    </source>
</evidence>
<reference evidence="9 10" key="1">
    <citation type="submission" date="2024-09" db="EMBL/GenBank/DDBJ databases">
        <authorList>
            <person name="Salinas-Garcia M.A."/>
            <person name="Prieme A."/>
        </authorList>
    </citation>
    <scope>NUCLEOTIDE SEQUENCE [LARGE SCALE GENOMIC DNA]</scope>
    <source>
        <strain evidence="9 10">DSM 21081</strain>
    </source>
</reference>
<name>A0ABV4ULA8_9MICC</name>
<evidence type="ECO:0000256" key="6">
    <source>
        <dbReference type="ARBA" id="ARBA00023136"/>
    </source>
</evidence>
<comment type="similarity">
    <text evidence="2">Belongs to the UPF0126 family.</text>
</comment>
<dbReference type="PANTHER" id="PTHR30506:SF3">
    <property type="entry name" value="UPF0126 INNER MEMBRANE PROTEIN YADS-RELATED"/>
    <property type="match status" value="1"/>
</dbReference>
<evidence type="ECO:0000256" key="2">
    <source>
        <dbReference type="ARBA" id="ARBA00008193"/>
    </source>
</evidence>
<dbReference type="PANTHER" id="PTHR30506">
    <property type="entry name" value="INNER MEMBRANE PROTEIN"/>
    <property type="match status" value="1"/>
</dbReference>
<dbReference type="EMBL" id="JBHDLJ010000003">
    <property type="protein sequence ID" value="MFB0834137.1"/>
    <property type="molecule type" value="Genomic_DNA"/>
</dbReference>
<keyword evidence="5 7" id="KW-1133">Transmembrane helix</keyword>
<keyword evidence="4 7" id="KW-0812">Transmembrane</keyword>
<protein>
    <submittedName>
        <fullName evidence="9">Trimeric intracellular cation channel family protein</fullName>
    </submittedName>
</protein>
<sequence length="247" mass="25134">MGAGLLSTVAAVAALGASLTPAGLVDGAVASVDTDLVGLWLELIGIFAFAVSGSLLAARKGFDIVGSLALAYLAGLGGGIVRDVIIDQGVPTSFTSLVYLVPPLLATVAVYLVSGRLTRLGRWLLHFDAAGLALFCITGTDKALGAGLSPVVAALLGVATACGGGLLRDVAANDVPQLFNHKDIYALPAMLGAGLAAWTGTLGLLNLGTGVAIAVVVFVFRELALRLHWRAPLAARGWARPRRSGDR</sequence>
<feature type="domain" description="Glycine transporter" evidence="8">
    <location>
        <begin position="126"/>
        <end position="198"/>
    </location>
</feature>
<evidence type="ECO:0000256" key="5">
    <source>
        <dbReference type="ARBA" id="ARBA00022989"/>
    </source>
</evidence>
<evidence type="ECO:0000259" key="8">
    <source>
        <dbReference type="Pfam" id="PF03458"/>
    </source>
</evidence>
<feature type="transmembrane region" description="Helical" evidence="7">
    <location>
        <begin position="93"/>
        <end position="113"/>
    </location>
</feature>
<feature type="transmembrane region" description="Helical" evidence="7">
    <location>
        <begin position="37"/>
        <end position="57"/>
    </location>
</feature>
<feature type="transmembrane region" description="Helical" evidence="7">
    <location>
        <begin position="195"/>
        <end position="220"/>
    </location>
</feature>
<evidence type="ECO:0000313" key="10">
    <source>
        <dbReference type="Proteomes" id="UP001575652"/>
    </source>
</evidence>
<feature type="transmembrane region" description="Helical" evidence="7">
    <location>
        <begin position="64"/>
        <end position="81"/>
    </location>
</feature>
<evidence type="ECO:0000256" key="1">
    <source>
        <dbReference type="ARBA" id="ARBA00004651"/>
    </source>
</evidence>
<proteinExistence type="inferred from homology"/>
<gene>
    <name evidence="9" type="ORF">ACETWP_06005</name>
</gene>
<dbReference type="RefSeq" id="WP_373971303.1">
    <property type="nucleotide sequence ID" value="NZ_JBHDLJ010000003.1"/>
</dbReference>
<comment type="caution">
    <text evidence="9">The sequence shown here is derived from an EMBL/GenBank/DDBJ whole genome shotgun (WGS) entry which is preliminary data.</text>
</comment>
<keyword evidence="3" id="KW-1003">Cell membrane</keyword>
<evidence type="ECO:0000256" key="4">
    <source>
        <dbReference type="ARBA" id="ARBA00022692"/>
    </source>
</evidence>
<dbReference type="Pfam" id="PF03458">
    <property type="entry name" value="Gly_transporter"/>
    <property type="match status" value="2"/>
</dbReference>